<keyword evidence="1" id="KW-0378">Hydrolase</keyword>
<evidence type="ECO:0000256" key="2">
    <source>
        <dbReference type="SAM" id="SignalP"/>
    </source>
</evidence>
<dbReference type="PANTHER" id="PTHR22901">
    <property type="entry name" value="SIALATE O-ACETYLESTERASE"/>
    <property type="match status" value="1"/>
</dbReference>
<dbReference type="EMBL" id="ANOH01000441">
    <property type="protein sequence ID" value="EMI52285.1"/>
    <property type="molecule type" value="Genomic_DNA"/>
</dbReference>
<accession>M5TT03</accession>
<dbReference type="PATRIC" id="fig|1263870.3.peg.6651"/>
<feature type="domain" description="Sialate O-acetylesterase" evidence="3">
    <location>
        <begin position="113"/>
        <end position="237"/>
    </location>
</feature>
<name>M5TT03_9BACT</name>
<dbReference type="GO" id="GO:0001681">
    <property type="term" value="F:sialate O-acetylesterase activity"/>
    <property type="evidence" value="ECO:0007669"/>
    <property type="project" value="InterPro"/>
</dbReference>
<feature type="chain" id="PRO_5004072829" evidence="2">
    <location>
        <begin position="27"/>
        <end position="499"/>
    </location>
</feature>
<dbReference type="GO" id="GO:0005975">
    <property type="term" value="P:carbohydrate metabolic process"/>
    <property type="evidence" value="ECO:0007669"/>
    <property type="project" value="TreeGrafter"/>
</dbReference>
<dbReference type="RefSeq" id="WP_008688055.1">
    <property type="nucleotide sequence ID" value="NZ_ANOH01000441.1"/>
</dbReference>
<dbReference type="Gene3D" id="3.40.50.1110">
    <property type="entry name" value="SGNH hydrolase"/>
    <property type="match status" value="1"/>
</dbReference>
<dbReference type="AlphaFoldDB" id="M5TT03"/>
<proteinExistence type="predicted"/>
<protein>
    <submittedName>
        <fullName evidence="4">Sialic acid-specific 9-O-acetylesterase</fullName>
    </submittedName>
</protein>
<feature type="signal peptide" evidence="2">
    <location>
        <begin position="1"/>
        <end position="26"/>
    </location>
</feature>
<evidence type="ECO:0000256" key="1">
    <source>
        <dbReference type="ARBA" id="ARBA00022801"/>
    </source>
</evidence>
<dbReference type="InterPro" id="IPR036514">
    <property type="entry name" value="SGNH_hydro_sf"/>
</dbReference>
<evidence type="ECO:0000313" key="5">
    <source>
        <dbReference type="Proteomes" id="UP000011885"/>
    </source>
</evidence>
<dbReference type="InterPro" id="IPR005181">
    <property type="entry name" value="SASA"/>
</dbReference>
<keyword evidence="2" id="KW-0732">Signal</keyword>
<gene>
    <name evidence="4" type="ORF">RSSM_06278</name>
</gene>
<dbReference type="Gene3D" id="2.60.40.10">
    <property type="entry name" value="Immunoglobulins"/>
    <property type="match status" value="1"/>
</dbReference>
<dbReference type="Proteomes" id="UP000011885">
    <property type="component" value="Unassembled WGS sequence"/>
</dbReference>
<dbReference type="SUPFAM" id="SSF52266">
    <property type="entry name" value="SGNH hydrolase"/>
    <property type="match status" value="1"/>
</dbReference>
<evidence type="ECO:0000313" key="4">
    <source>
        <dbReference type="EMBL" id="EMI52285.1"/>
    </source>
</evidence>
<organism evidence="4 5">
    <name type="scientific">Rhodopirellula sallentina SM41</name>
    <dbReference type="NCBI Taxonomy" id="1263870"/>
    <lineage>
        <taxon>Bacteria</taxon>
        <taxon>Pseudomonadati</taxon>
        <taxon>Planctomycetota</taxon>
        <taxon>Planctomycetia</taxon>
        <taxon>Pirellulales</taxon>
        <taxon>Pirellulaceae</taxon>
        <taxon>Rhodopirellula</taxon>
    </lineage>
</organism>
<keyword evidence="5" id="KW-1185">Reference proteome</keyword>
<feature type="domain" description="Sialate O-acetylesterase" evidence="3">
    <location>
        <begin position="260"/>
        <end position="376"/>
    </location>
</feature>
<dbReference type="PANTHER" id="PTHR22901:SF0">
    <property type="entry name" value="SIALATE O-ACETYLESTERASE"/>
    <property type="match status" value="1"/>
</dbReference>
<dbReference type="InterPro" id="IPR013783">
    <property type="entry name" value="Ig-like_fold"/>
</dbReference>
<comment type="caution">
    <text evidence="4">The sequence shown here is derived from an EMBL/GenBank/DDBJ whole genome shotgun (WGS) entry which is preliminary data.</text>
</comment>
<reference evidence="4 5" key="1">
    <citation type="journal article" date="2013" name="Mar. Genomics">
        <title>Expression of sulfatases in Rhodopirellula baltica and the diversity of sulfatases in the genus Rhodopirellula.</title>
        <authorList>
            <person name="Wegner C.E."/>
            <person name="Richter-Heitmann T."/>
            <person name="Klindworth A."/>
            <person name="Klockow C."/>
            <person name="Richter M."/>
            <person name="Achstetter T."/>
            <person name="Glockner F.O."/>
            <person name="Harder J."/>
        </authorList>
    </citation>
    <scope>NUCLEOTIDE SEQUENCE [LARGE SCALE GENOMIC DNA]</scope>
    <source>
        <strain evidence="4 5">SM41</strain>
    </source>
</reference>
<sequence length="499" mass="56113">MKFKRMRIPLVTIAFVVMLSPTTAFAELTLASVFTDNAVLQRDMPVPVWGNADPAAKVVVEFAGQQKTATADETGKWRLELDALPASSDPEVLRVTSSDKSDTVSIANVVVGEVWICSGQSNMQMGIPQIPAIKKLMTQPQKLRSFLVDQTVSFSEQKSCSGTWREKHPDSAVAAAFAYFLEQSSGVPVGIIQTSWGSSSIEGWMPRDMTEELPHFRDIMQKFDADTEKRERIKAILEGREEWNRRADIFLRTQPNVIYNAMMHPLVPYACRGIVWYQGESNTGSLSSMQVYAETLKRWIQRYRREWNRDDLHFQIVMLPGFGKTVKGSPNTDPERPDARSWAWMRESQLSVLQLPHTSVANTIDLGMLKNIHPTDKLPIGKRLALLAAHDTLGQDILARGPVMKNVEREDNHLVVHFDHSDGLTTKDGNAPRAFWISDDSGQWVEADATIRGETVVLRSPEVKNPQYVRYAFAGKPKVNLVNQADLPAYPFRSDSFQP</sequence>
<dbReference type="Pfam" id="PF03629">
    <property type="entry name" value="SASA"/>
    <property type="match status" value="2"/>
</dbReference>
<evidence type="ECO:0000259" key="3">
    <source>
        <dbReference type="Pfam" id="PF03629"/>
    </source>
</evidence>
<dbReference type="InterPro" id="IPR039329">
    <property type="entry name" value="SIAE"/>
</dbReference>